<protein>
    <submittedName>
        <fullName evidence="1">Prolyl oligopeptidase</fullName>
    </submittedName>
</protein>
<keyword evidence="2" id="KW-1185">Reference proteome</keyword>
<gene>
    <name evidence="1" type="ORF">C440_00350</name>
</gene>
<comment type="caution">
    <text evidence="1">The sequence shown here is derived from an EMBL/GenBank/DDBJ whole genome shotgun (WGS) entry which is preliminary data.</text>
</comment>
<dbReference type="Proteomes" id="UP000011550">
    <property type="component" value="Unassembled WGS sequence"/>
</dbReference>
<dbReference type="PATRIC" id="fig|662479.7.peg.71"/>
<name>M0IPU7_9EURY</name>
<sequence>MDPFHARKMTARMQVAQEGDNPILLKTRSKTGHGPGKPISKVVEENLDGWVFLDDQLDVF</sequence>
<accession>M0IPU7</accession>
<dbReference type="AlphaFoldDB" id="M0IPU7"/>
<dbReference type="STRING" id="662479.C440_00350"/>
<evidence type="ECO:0000313" key="1">
    <source>
        <dbReference type="EMBL" id="ELZ98760.1"/>
    </source>
</evidence>
<organism evidence="1 2">
    <name type="scientific">Haloferax mucosum ATCC BAA-1512</name>
    <dbReference type="NCBI Taxonomy" id="662479"/>
    <lineage>
        <taxon>Archaea</taxon>
        <taxon>Methanobacteriati</taxon>
        <taxon>Methanobacteriota</taxon>
        <taxon>Stenosarchaea group</taxon>
        <taxon>Halobacteria</taxon>
        <taxon>Halobacteriales</taxon>
        <taxon>Haloferacaceae</taxon>
        <taxon>Haloferax</taxon>
    </lineage>
</organism>
<dbReference type="Gene3D" id="3.40.50.1820">
    <property type="entry name" value="alpha/beta hydrolase"/>
    <property type="match status" value="1"/>
</dbReference>
<proteinExistence type="predicted"/>
<evidence type="ECO:0000313" key="2">
    <source>
        <dbReference type="Proteomes" id="UP000011550"/>
    </source>
</evidence>
<reference evidence="1 2" key="1">
    <citation type="journal article" date="2014" name="PLoS Genet.">
        <title>Phylogenetically driven sequencing of extremely halophilic archaea reveals strategies for static and dynamic osmo-response.</title>
        <authorList>
            <person name="Becker E.A."/>
            <person name="Seitzer P.M."/>
            <person name="Tritt A."/>
            <person name="Larsen D."/>
            <person name="Krusor M."/>
            <person name="Yao A.I."/>
            <person name="Wu D."/>
            <person name="Madern D."/>
            <person name="Eisen J.A."/>
            <person name="Darling A.E."/>
            <person name="Facciotti M.T."/>
        </authorList>
    </citation>
    <scope>NUCLEOTIDE SEQUENCE [LARGE SCALE GENOMIC DNA]</scope>
    <source>
        <strain evidence="1 2">ATCC BAA-1512</strain>
    </source>
</reference>
<dbReference type="InterPro" id="IPR029058">
    <property type="entry name" value="AB_hydrolase_fold"/>
</dbReference>
<dbReference type="EMBL" id="AOLN01000001">
    <property type="protein sequence ID" value="ELZ98760.1"/>
    <property type="molecule type" value="Genomic_DNA"/>
</dbReference>